<feature type="signal peptide" evidence="2">
    <location>
        <begin position="1"/>
        <end position="24"/>
    </location>
</feature>
<comment type="similarity">
    <text evidence="1">Belongs to the intimin/invasin family.</text>
</comment>
<gene>
    <name evidence="4" type="ORF">NCTC10736_03596</name>
</gene>
<dbReference type="AlphaFoldDB" id="A0A380B555"/>
<dbReference type="SUPFAM" id="SSF49373">
    <property type="entry name" value="Invasin/intimin cell-adhesion fragments"/>
    <property type="match status" value="2"/>
</dbReference>
<dbReference type="InterPro" id="IPR008964">
    <property type="entry name" value="Invasin/intimin_cell_adhesion"/>
</dbReference>
<organism evidence="4 5">
    <name type="scientific">Shewanella morhuae</name>
    <dbReference type="NCBI Taxonomy" id="365591"/>
    <lineage>
        <taxon>Bacteria</taxon>
        <taxon>Pseudomonadati</taxon>
        <taxon>Pseudomonadota</taxon>
        <taxon>Gammaproteobacteria</taxon>
        <taxon>Alteromonadales</taxon>
        <taxon>Shewanellaceae</taxon>
        <taxon>Shewanella</taxon>
    </lineage>
</organism>
<feature type="chain" id="PRO_5016813344" evidence="2">
    <location>
        <begin position="25"/>
        <end position="843"/>
    </location>
</feature>
<dbReference type="EMBL" id="UGYV01000001">
    <property type="protein sequence ID" value="SUI93080.1"/>
    <property type="molecule type" value="Genomic_DNA"/>
</dbReference>
<name>A0A380B555_9GAMM</name>
<dbReference type="InterPro" id="IPR003344">
    <property type="entry name" value="Big_1_dom"/>
</dbReference>
<dbReference type="Proteomes" id="UP000255061">
    <property type="component" value="Unassembled WGS sequence"/>
</dbReference>
<evidence type="ECO:0000259" key="3">
    <source>
        <dbReference type="PROSITE" id="PS51127"/>
    </source>
</evidence>
<evidence type="ECO:0000313" key="4">
    <source>
        <dbReference type="EMBL" id="SUI93080.1"/>
    </source>
</evidence>
<evidence type="ECO:0000256" key="1">
    <source>
        <dbReference type="ARBA" id="ARBA00010116"/>
    </source>
</evidence>
<dbReference type="Gene3D" id="2.60.40.10">
    <property type="entry name" value="Immunoglobulins"/>
    <property type="match status" value="4"/>
</dbReference>
<evidence type="ECO:0000313" key="5">
    <source>
        <dbReference type="Proteomes" id="UP000255061"/>
    </source>
</evidence>
<reference evidence="4 5" key="1">
    <citation type="submission" date="2018-06" db="EMBL/GenBank/DDBJ databases">
        <authorList>
            <consortium name="Pathogen Informatics"/>
            <person name="Doyle S."/>
        </authorList>
    </citation>
    <scope>NUCLEOTIDE SEQUENCE [LARGE SCALE GENOMIC DNA]</scope>
    <source>
        <strain evidence="4 5">NCTC10736</strain>
    </source>
</reference>
<sequence>MRLSKTLCSLALLFIGLFGLGACNGPADEDNGGTDATDGIYKLSIDFTTLSGTECASFTSRQSFPKETKFCAVAKLKKGSATVSNQKVDFTTDLGVLTPSSKLTDNNGEAIIIISNPDLLVNAGTITAATTPNDSTTALTATRNFEFLTTVDGTSPIPATPKLSASILNNSALVTRFKVDESVQLQAILLDSASNGIDGVKVTFTAGSAALNPASTLTDTQGIAQVTYTPSATELGANTLTVTADYQSQSLQTSSLYEVLSKDAVNQEGTLKLGSFNGTVFSENTLASTLTADTNGTYKVSAGGSFGVNASLVLVANDGTITRVQSPSSISFSSDCTSNNSATLDTPVTTLSGNASSTFQDTKCSGNSERSDQIIATTVVGNQTLTASFPFTLQRQTLASLSFESAEPKQIRIKGAGGTGSNESSLVSFKVTSANGQPAAQQKVSFELDTVVGGLSFANGTANAQGQTNSQGITSVRVLSGTVPTPVRVVATAVDADTKEVITSQSEQLTINTGLPQQLGFSLSSSNPNPEAASIDGEKVTVTARLSDSFGNPAPNDTTVNFTTEGGQIEPSCLTLDGACSVNWTSSNPRVTDHRITILAYALGHETFFDTNGNNQFDVADGTAIIKACLQDGTPVSCSGNGLDIETFHSSGFSDLPTAFRDDNENFAYDSGEPYFDNLAAVTYSGADGLFNGPQCVENLCGLNQANKTYVRKAVVMVMSGSKAYFTLWQDGVKVYEDRKGQNILDNLSAIKPINAGVSGKFTVQFYDDADQIMPSATTLGVTVTEGKLVYNPFTVSKTNKADAATTSFSLEKNALPMNSQVLITVKTPSGNTSELKFDVSLL</sequence>
<feature type="domain" description="Big-1" evidence="3">
    <location>
        <begin position="164"/>
        <end position="259"/>
    </location>
</feature>
<dbReference type="RefSeq" id="WP_115406921.1">
    <property type="nucleotide sequence ID" value="NZ_UGYV01000001.1"/>
</dbReference>
<accession>A0A380B555</accession>
<evidence type="ECO:0000256" key="2">
    <source>
        <dbReference type="SAM" id="SignalP"/>
    </source>
</evidence>
<proteinExistence type="inferred from homology"/>
<dbReference type="PROSITE" id="PS51257">
    <property type="entry name" value="PROKAR_LIPOPROTEIN"/>
    <property type="match status" value="1"/>
</dbReference>
<keyword evidence="2" id="KW-0732">Signal</keyword>
<dbReference type="PROSITE" id="PS51127">
    <property type="entry name" value="BIG1"/>
    <property type="match status" value="1"/>
</dbReference>
<protein>
    <submittedName>
        <fullName evidence="4">Bacterial Ig-like domain (Group 1)</fullName>
    </submittedName>
</protein>
<dbReference type="InterPro" id="IPR013783">
    <property type="entry name" value="Ig-like_fold"/>
</dbReference>